<comment type="caution">
    <text evidence="2">The sequence shown here is derived from an EMBL/GenBank/DDBJ whole genome shotgun (WGS) entry which is preliminary data.</text>
</comment>
<dbReference type="AlphaFoldDB" id="A0A4V6A3A7"/>
<reference evidence="2 3" key="2">
    <citation type="journal article" date="2019" name="G3 (Bethesda)">
        <title>Hybrid Assembly of the Genome of the Entomopathogenic Nematode Steinernema carpocapsae Identifies the X-Chromosome.</title>
        <authorList>
            <person name="Serra L."/>
            <person name="Macchietto M."/>
            <person name="Macias-Munoz A."/>
            <person name="McGill C.J."/>
            <person name="Rodriguez I.M."/>
            <person name="Rodriguez B."/>
            <person name="Murad R."/>
            <person name="Mortazavi A."/>
        </authorList>
    </citation>
    <scope>NUCLEOTIDE SEQUENCE [LARGE SCALE GENOMIC DNA]</scope>
    <source>
        <strain evidence="2 3">ALL</strain>
    </source>
</reference>
<dbReference type="EMBL" id="AZBU02000004">
    <property type="protein sequence ID" value="TKR81835.1"/>
    <property type="molecule type" value="Genomic_DNA"/>
</dbReference>
<name>A0A4V6A3A7_STECR</name>
<proteinExistence type="predicted"/>
<dbReference type="Proteomes" id="UP000298663">
    <property type="component" value="Unassembled WGS sequence"/>
</dbReference>
<keyword evidence="3" id="KW-1185">Reference proteome</keyword>
<organism evidence="2 3">
    <name type="scientific">Steinernema carpocapsae</name>
    <name type="common">Entomopathogenic nematode</name>
    <dbReference type="NCBI Taxonomy" id="34508"/>
    <lineage>
        <taxon>Eukaryota</taxon>
        <taxon>Metazoa</taxon>
        <taxon>Ecdysozoa</taxon>
        <taxon>Nematoda</taxon>
        <taxon>Chromadorea</taxon>
        <taxon>Rhabditida</taxon>
        <taxon>Tylenchina</taxon>
        <taxon>Panagrolaimomorpha</taxon>
        <taxon>Strongyloidoidea</taxon>
        <taxon>Steinernematidae</taxon>
        <taxon>Steinernema</taxon>
    </lineage>
</organism>
<dbReference type="OrthoDB" id="5801522at2759"/>
<feature type="compositionally biased region" description="Basic and acidic residues" evidence="1">
    <location>
        <begin position="14"/>
        <end position="28"/>
    </location>
</feature>
<reference evidence="2 3" key="1">
    <citation type="journal article" date="2015" name="Genome Biol.">
        <title>Comparative genomics of Steinernema reveals deeply conserved gene regulatory networks.</title>
        <authorList>
            <person name="Dillman A.R."/>
            <person name="Macchietto M."/>
            <person name="Porter C.F."/>
            <person name="Rogers A."/>
            <person name="Williams B."/>
            <person name="Antoshechkin I."/>
            <person name="Lee M.M."/>
            <person name="Goodwin Z."/>
            <person name="Lu X."/>
            <person name="Lewis E.E."/>
            <person name="Goodrich-Blair H."/>
            <person name="Stock S.P."/>
            <person name="Adams B.J."/>
            <person name="Sternberg P.W."/>
            <person name="Mortazavi A."/>
        </authorList>
    </citation>
    <scope>NUCLEOTIDE SEQUENCE [LARGE SCALE GENOMIC DNA]</scope>
    <source>
        <strain evidence="2 3">ALL</strain>
    </source>
</reference>
<evidence type="ECO:0000313" key="3">
    <source>
        <dbReference type="Proteomes" id="UP000298663"/>
    </source>
</evidence>
<sequence>MSLNGSGRFLRRYDPRASFDSREGDQENPRVNFEPGSGAEFMYNAGWHNRDPYGNEIKVTPKRGGYDSYDEEESSSGMKFWLIYHIGISYGGSLWNESIHRKPR</sequence>
<feature type="region of interest" description="Disordered" evidence="1">
    <location>
        <begin position="14"/>
        <end position="37"/>
    </location>
</feature>
<evidence type="ECO:0000256" key="1">
    <source>
        <dbReference type="SAM" id="MobiDB-lite"/>
    </source>
</evidence>
<gene>
    <name evidence="2" type="ORF">L596_015647</name>
</gene>
<protein>
    <submittedName>
        <fullName evidence="2">Uncharacterized protein</fullName>
    </submittedName>
</protein>
<accession>A0A4V6A3A7</accession>
<evidence type="ECO:0000313" key="2">
    <source>
        <dbReference type="EMBL" id="TKR81835.1"/>
    </source>
</evidence>